<proteinExistence type="predicted"/>
<dbReference type="Proteomes" id="UP000789375">
    <property type="component" value="Unassembled WGS sequence"/>
</dbReference>
<reference evidence="1" key="1">
    <citation type="submission" date="2021-06" db="EMBL/GenBank/DDBJ databases">
        <authorList>
            <person name="Kallberg Y."/>
            <person name="Tangrot J."/>
            <person name="Rosling A."/>
        </authorList>
    </citation>
    <scope>NUCLEOTIDE SEQUENCE</scope>
    <source>
        <strain evidence="1">87-6 pot B 2015</strain>
    </source>
</reference>
<evidence type="ECO:0000313" key="2">
    <source>
        <dbReference type="Proteomes" id="UP000789375"/>
    </source>
</evidence>
<feature type="non-terminal residue" evidence="1">
    <location>
        <position position="45"/>
    </location>
</feature>
<evidence type="ECO:0000313" key="1">
    <source>
        <dbReference type="EMBL" id="CAG8631800.1"/>
    </source>
</evidence>
<keyword evidence="2" id="KW-1185">Reference proteome</keyword>
<dbReference type="EMBL" id="CAJVPP010003534">
    <property type="protein sequence ID" value="CAG8631800.1"/>
    <property type="molecule type" value="Genomic_DNA"/>
</dbReference>
<gene>
    <name evidence="1" type="ORF">FMOSSE_LOCUS10525</name>
</gene>
<comment type="caution">
    <text evidence="1">The sequence shown here is derived from an EMBL/GenBank/DDBJ whole genome shotgun (WGS) entry which is preliminary data.</text>
</comment>
<accession>A0A9N9DB39</accession>
<protein>
    <submittedName>
        <fullName evidence="1">13842_t:CDS:1</fullName>
    </submittedName>
</protein>
<sequence length="45" mass="5043">MIVSSIAKFHIGLLPQHWYINISVMEADSTLSNIPAISLLSNNRF</sequence>
<name>A0A9N9DB39_FUNMO</name>
<organism evidence="1 2">
    <name type="scientific">Funneliformis mosseae</name>
    <name type="common">Endomycorrhizal fungus</name>
    <name type="synonym">Glomus mosseae</name>
    <dbReference type="NCBI Taxonomy" id="27381"/>
    <lineage>
        <taxon>Eukaryota</taxon>
        <taxon>Fungi</taxon>
        <taxon>Fungi incertae sedis</taxon>
        <taxon>Mucoromycota</taxon>
        <taxon>Glomeromycotina</taxon>
        <taxon>Glomeromycetes</taxon>
        <taxon>Glomerales</taxon>
        <taxon>Glomeraceae</taxon>
        <taxon>Funneliformis</taxon>
    </lineage>
</organism>
<dbReference type="AlphaFoldDB" id="A0A9N9DB39"/>